<evidence type="ECO:0008006" key="4">
    <source>
        <dbReference type="Google" id="ProtNLM"/>
    </source>
</evidence>
<dbReference type="EMBL" id="JALJOQ010000074">
    <property type="protein sequence ID" value="KAK9801910.1"/>
    <property type="molecule type" value="Genomic_DNA"/>
</dbReference>
<gene>
    <name evidence="2" type="ORF">WJX73_002306</name>
</gene>
<keyword evidence="3" id="KW-1185">Reference proteome</keyword>
<proteinExistence type="predicted"/>
<sequence>MTQPCWLLGLQDDVETMLPAVMEQLGFMGSVQKQRVAAKWWLALERNAEKNMDKEEFLEQYDHPSRIAGRILGASDDVVKHLDDMTPQQLEAFVPQACISGPVAIGREAELRMHYTQVTAFSKGLSASFTAPARPHPVNRIERLVGVSAAAAAWAEQLPGDRQILYISPDSTVVSSEEEVFSRTECSFFQLANKLAAPLGIQALVRKSGADVAVERAILDATAGRLAPGGLPEGRATGSGGLQIAMLEVKQSKALPATPGFHLADQWAQAGPERLTYELLRNPTKRKLDKAKDPGRAVLQISQLVGEMHMRHLSHGVLFTDKALWLVEYHRGDATDDVRVKSGHVRFSETLFLSRRGVNQTLSPPIQEPSHPPCPPESPSISSPSAREPLSASPSLIRGTHLWQTLHSSFVQGVDVIWYGYELAEGSTGTLFLGELGRNTPAGKQGTGVHVAVKQARIRGPSGASWPDTPEEWLLREYRLLQRLKHLQGSLLPQVYGMGFMKECPDIPFYAMELLQEPSEGWRLYDLSGAIEDAPLEVQQSEMALFEGQLQTGLVPAVTD</sequence>
<evidence type="ECO:0000313" key="2">
    <source>
        <dbReference type="EMBL" id="KAK9801910.1"/>
    </source>
</evidence>
<feature type="region of interest" description="Disordered" evidence="1">
    <location>
        <begin position="360"/>
        <end position="392"/>
    </location>
</feature>
<dbReference type="Proteomes" id="UP001465755">
    <property type="component" value="Unassembled WGS sequence"/>
</dbReference>
<comment type="caution">
    <text evidence="2">The sequence shown here is derived from an EMBL/GenBank/DDBJ whole genome shotgun (WGS) entry which is preliminary data.</text>
</comment>
<reference evidence="2 3" key="1">
    <citation type="journal article" date="2024" name="Nat. Commun.">
        <title>Phylogenomics reveals the evolutionary origins of lichenization in chlorophyte algae.</title>
        <authorList>
            <person name="Puginier C."/>
            <person name="Libourel C."/>
            <person name="Otte J."/>
            <person name="Skaloud P."/>
            <person name="Haon M."/>
            <person name="Grisel S."/>
            <person name="Petersen M."/>
            <person name="Berrin J.G."/>
            <person name="Delaux P.M."/>
            <person name="Dal Grande F."/>
            <person name="Keller J."/>
        </authorList>
    </citation>
    <scope>NUCLEOTIDE SEQUENCE [LARGE SCALE GENOMIC DNA]</scope>
    <source>
        <strain evidence="2 3">SAG 2036</strain>
    </source>
</reference>
<evidence type="ECO:0000256" key="1">
    <source>
        <dbReference type="SAM" id="MobiDB-lite"/>
    </source>
</evidence>
<name>A0AAW1NWM7_9CHLO</name>
<organism evidence="2 3">
    <name type="scientific">Symbiochloris irregularis</name>
    <dbReference type="NCBI Taxonomy" id="706552"/>
    <lineage>
        <taxon>Eukaryota</taxon>
        <taxon>Viridiplantae</taxon>
        <taxon>Chlorophyta</taxon>
        <taxon>core chlorophytes</taxon>
        <taxon>Trebouxiophyceae</taxon>
        <taxon>Trebouxiales</taxon>
        <taxon>Trebouxiaceae</taxon>
        <taxon>Symbiochloris</taxon>
    </lineage>
</organism>
<evidence type="ECO:0000313" key="3">
    <source>
        <dbReference type="Proteomes" id="UP001465755"/>
    </source>
</evidence>
<feature type="compositionally biased region" description="Pro residues" evidence="1">
    <location>
        <begin position="366"/>
        <end position="378"/>
    </location>
</feature>
<accession>A0AAW1NWM7</accession>
<protein>
    <recommendedName>
        <fullName evidence="4">Protein kinase domain-containing protein</fullName>
    </recommendedName>
</protein>
<dbReference type="AlphaFoldDB" id="A0AAW1NWM7"/>